<accession>A0A517RHP3</accession>
<evidence type="ECO:0000313" key="2">
    <source>
        <dbReference type="Proteomes" id="UP000317171"/>
    </source>
</evidence>
<dbReference type="EMBL" id="CP036269">
    <property type="protein sequence ID" value="QDT43380.1"/>
    <property type="molecule type" value="Genomic_DNA"/>
</dbReference>
<proteinExistence type="predicted"/>
<protein>
    <submittedName>
        <fullName evidence="1">Uncharacterized protein</fullName>
    </submittedName>
</protein>
<reference evidence="1 2" key="1">
    <citation type="submission" date="2019-02" db="EMBL/GenBank/DDBJ databases">
        <title>Deep-cultivation of Planctomycetes and their phenomic and genomic characterization uncovers novel biology.</title>
        <authorList>
            <person name="Wiegand S."/>
            <person name="Jogler M."/>
            <person name="Boedeker C."/>
            <person name="Pinto D."/>
            <person name="Vollmers J."/>
            <person name="Rivas-Marin E."/>
            <person name="Kohn T."/>
            <person name="Peeters S.H."/>
            <person name="Heuer A."/>
            <person name="Rast P."/>
            <person name="Oberbeckmann S."/>
            <person name="Bunk B."/>
            <person name="Jeske O."/>
            <person name="Meyerdierks A."/>
            <person name="Storesund J.E."/>
            <person name="Kallscheuer N."/>
            <person name="Luecker S."/>
            <person name="Lage O.M."/>
            <person name="Pohl T."/>
            <person name="Merkel B.J."/>
            <person name="Hornburger P."/>
            <person name="Mueller R.-W."/>
            <person name="Bruemmer F."/>
            <person name="Labrenz M."/>
            <person name="Spormann A.M."/>
            <person name="Op den Camp H."/>
            <person name="Overmann J."/>
            <person name="Amann R."/>
            <person name="Jetten M.S.M."/>
            <person name="Mascher T."/>
            <person name="Medema M.H."/>
            <person name="Devos D.P."/>
            <person name="Kaster A.-K."/>
            <person name="Ovreas L."/>
            <person name="Rohde M."/>
            <person name="Galperin M.Y."/>
            <person name="Jogler C."/>
        </authorList>
    </citation>
    <scope>NUCLEOTIDE SEQUENCE [LARGE SCALE GENOMIC DNA]</scope>
    <source>
        <strain evidence="1 2">Pan241w</strain>
    </source>
</reference>
<organism evidence="1 2">
    <name type="scientific">Gimesia alba</name>
    <dbReference type="NCBI Taxonomy" id="2527973"/>
    <lineage>
        <taxon>Bacteria</taxon>
        <taxon>Pseudomonadati</taxon>
        <taxon>Planctomycetota</taxon>
        <taxon>Planctomycetia</taxon>
        <taxon>Planctomycetales</taxon>
        <taxon>Planctomycetaceae</taxon>
        <taxon>Gimesia</taxon>
    </lineage>
</organism>
<dbReference type="KEGG" id="gaz:Pan241w_34800"/>
<dbReference type="Proteomes" id="UP000317171">
    <property type="component" value="Chromosome"/>
</dbReference>
<name>A0A517RHP3_9PLAN</name>
<keyword evidence="2" id="KW-1185">Reference proteome</keyword>
<sequence>MQREAFRCRLIYEVQGSSDLEKRSETSGFVSAEFLSGTGISTEPVVLAHARDFISA</sequence>
<dbReference type="AlphaFoldDB" id="A0A517RHP3"/>
<evidence type="ECO:0000313" key="1">
    <source>
        <dbReference type="EMBL" id="QDT43380.1"/>
    </source>
</evidence>
<gene>
    <name evidence="1" type="ORF">Pan241w_34800</name>
</gene>